<proteinExistence type="predicted"/>
<evidence type="ECO:0000256" key="1">
    <source>
        <dbReference type="ARBA" id="ARBA00022737"/>
    </source>
</evidence>
<reference evidence="4" key="1">
    <citation type="submission" date="2021-10" db="EMBL/GenBank/DDBJ databases">
        <title>The diversity and Nitrogen Metabolism of Culturable Nitrate-Utilizing Bacteria Within the Oxygen Minimum Zone of the Changjiang (Yangtze River)Estuary.</title>
        <authorList>
            <person name="Zhang D."/>
            <person name="Zheng J."/>
            <person name="Liu S."/>
            <person name="He W."/>
        </authorList>
    </citation>
    <scope>NUCLEOTIDE SEQUENCE</scope>
    <source>
        <strain evidence="4">FXH-223</strain>
    </source>
</reference>
<dbReference type="Proteomes" id="UP001108027">
    <property type="component" value="Unassembled WGS sequence"/>
</dbReference>
<evidence type="ECO:0000313" key="4">
    <source>
        <dbReference type="EMBL" id="MCC4307585.1"/>
    </source>
</evidence>
<keyword evidence="5" id="KW-1185">Reference proteome</keyword>
<name>A0A9Q3UJH9_9GAMM</name>
<dbReference type="Gene3D" id="3.10.580.10">
    <property type="entry name" value="CBS-domain"/>
    <property type="match status" value="1"/>
</dbReference>
<gene>
    <name evidence="4" type="ORF">LL252_03285</name>
</gene>
<protein>
    <submittedName>
        <fullName evidence="4">CBS domain-containing protein</fullName>
    </submittedName>
</protein>
<feature type="domain" description="CBS" evidence="3">
    <location>
        <begin position="7"/>
        <end position="65"/>
    </location>
</feature>
<feature type="domain" description="CBS" evidence="3">
    <location>
        <begin position="71"/>
        <end position="129"/>
    </location>
</feature>
<evidence type="ECO:0000256" key="2">
    <source>
        <dbReference type="PROSITE-ProRule" id="PRU00703"/>
    </source>
</evidence>
<dbReference type="PANTHER" id="PTHR48108:SF34">
    <property type="entry name" value="CBS DOMAIN-CONTAINING PROTEIN YHCV"/>
    <property type="match status" value="1"/>
</dbReference>
<dbReference type="Pfam" id="PF00571">
    <property type="entry name" value="CBS"/>
    <property type="match status" value="2"/>
</dbReference>
<dbReference type="InterPro" id="IPR046342">
    <property type="entry name" value="CBS_dom_sf"/>
</dbReference>
<dbReference type="InterPro" id="IPR051462">
    <property type="entry name" value="CBS_domain-containing"/>
</dbReference>
<keyword evidence="2" id="KW-0129">CBS domain</keyword>
<dbReference type="PANTHER" id="PTHR48108">
    <property type="entry name" value="CBS DOMAIN-CONTAINING PROTEIN CBSX2, CHLOROPLASTIC"/>
    <property type="match status" value="1"/>
</dbReference>
<organism evidence="4 5">
    <name type="scientific">Alloalcanivorax marinus</name>
    <dbReference type="NCBI Taxonomy" id="1177169"/>
    <lineage>
        <taxon>Bacteria</taxon>
        <taxon>Pseudomonadati</taxon>
        <taxon>Pseudomonadota</taxon>
        <taxon>Gammaproteobacteria</taxon>
        <taxon>Oceanospirillales</taxon>
        <taxon>Alcanivoracaceae</taxon>
        <taxon>Alloalcanivorax</taxon>
    </lineage>
</organism>
<evidence type="ECO:0000259" key="3">
    <source>
        <dbReference type="PROSITE" id="PS51371"/>
    </source>
</evidence>
<dbReference type="PROSITE" id="PS51371">
    <property type="entry name" value="CBS"/>
    <property type="match status" value="2"/>
</dbReference>
<sequence length="144" mass="15848">MNVQDVMTGSPRYVNADATVEEAARLMRDHHIGLAPIAEHDRLIGVTTDRDLVIRALSEGKGPDTPVKDCMTGLVLYCFQDDDVTDVAANMEEQQVQRLVVLDDRDSKSLVGMISLSDIAEAGRRDQRIADAVSSCSTRYQRVA</sequence>
<dbReference type="EMBL" id="JAJGNA010000002">
    <property type="protein sequence ID" value="MCC4307585.1"/>
    <property type="molecule type" value="Genomic_DNA"/>
</dbReference>
<dbReference type="SMART" id="SM00116">
    <property type="entry name" value="CBS"/>
    <property type="match status" value="2"/>
</dbReference>
<dbReference type="RefSeq" id="WP_228232880.1">
    <property type="nucleotide sequence ID" value="NZ_ARXL01000001.1"/>
</dbReference>
<keyword evidence="1" id="KW-0677">Repeat</keyword>
<dbReference type="CDD" id="cd04622">
    <property type="entry name" value="CBS_pair_HRP1_like"/>
    <property type="match status" value="1"/>
</dbReference>
<evidence type="ECO:0000313" key="5">
    <source>
        <dbReference type="Proteomes" id="UP001108027"/>
    </source>
</evidence>
<accession>A0A9Q3UJH9</accession>
<dbReference type="AlphaFoldDB" id="A0A9Q3UJH9"/>
<comment type="caution">
    <text evidence="4">The sequence shown here is derived from an EMBL/GenBank/DDBJ whole genome shotgun (WGS) entry which is preliminary data.</text>
</comment>
<dbReference type="InterPro" id="IPR000644">
    <property type="entry name" value="CBS_dom"/>
</dbReference>
<dbReference type="SUPFAM" id="SSF54631">
    <property type="entry name" value="CBS-domain pair"/>
    <property type="match status" value="1"/>
</dbReference>